<name>A0AC34G551_9BILA</name>
<evidence type="ECO:0000313" key="2">
    <source>
        <dbReference type="WBParaSite" id="ES5_v2.g24639.t1"/>
    </source>
</evidence>
<evidence type="ECO:0000313" key="1">
    <source>
        <dbReference type="Proteomes" id="UP000887579"/>
    </source>
</evidence>
<protein>
    <submittedName>
        <fullName evidence="2">Uncharacterized protein</fullName>
    </submittedName>
</protein>
<reference evidence="2" key="1">
    <citation type="submission" date="2022-11" db="UniProtKB">
        <authorList>
            <consortium name="WormBaseParasite"/>
        </authorList>
    </citation>
    <scope>IDENTIFICATION</scope>
</reference>
<organism evidence="1 2">
    <name type="scientific">Panagrolaimus sp. ES5</name>
    <dbReference type="NCBI Taxonomy" id="591445"/>
    <lineage>
        <taxon>Eukaryota</taxon>
        <taxon>Metazoa</taxon>
        <taxon>Ecdysozoa</taxon>
        <taxon>Nematoda</taxon>
        <taxon>Chromadorea</taxon>
        <taxon>Rhabditida</taxon>
        <taxon>Tylenchina</taxon>
        <taxon>Panagrolaimomorpha</taxon>
        <taxon>Panagrolaimoidea</taxon>
        <taxon>Panagrolaimidae</taxon>
        <taxon>Panagrolaimus</taxon>
    </lineage>
</organism>
<sequence>MFETEGTKYGNETRLPPICHAYETFVSIDEDNFETIQPGLLFIKDFDKVPSKLDVMLINQKIPFIAFIDQFSVVATYKESGGYEFLEEWNGIYGIDCFISFEEKKPKFGDEAMEAILTKNTFVVFDLIKIMSMPSDDI</sequence>
<proteinExistence type="predicted"/>
<dbReference type="Proteomes" id="UP000887579">
    <property type="component" value="Unplaced"/>
</dbReference>
<accession>A0AC34G551</accession>
<dbReference type="WBParaSite" id="ES5_v2.g24639.t1">
    <property type="protein sequence ID" value="ES5_v2.g24639.t1"/>
    <property type="gene ID" value="ES5_v2.g24639"/>
</dbReference>